<feature type="transmembrane region" description="Helical" evidence="1">
    <location>
        <begin position="77"/>
        <end position="102"/>
    </location>
</feature>
<evidence type="ECO:0000256" key="1">
    <source>
        <dbReference type="SAM" id="Phobius"/>
    </source>
</evidence>
<proteinExistence type="predicted"/>
<comment type="caution">
    <text evidence="2">The sequence shown here is derived from an EMBL/GenBank/DDBJ whole genome shotgun (WGS) entry which is preliminary data.</text>
</comment>
<dbReference type="Proteomes" id="UP001500840">
    <property type="component" value="Unassembled WGS sequence"/>
</dbReference>
<evidence type="ECO:0008006" key="4">
    <source>
        <dbReference type="Google" id="ProtNLM"/>
    </source>
</evidence>
<keyword evidence="1" id="KW-1133">Transmembrane helix</keyword>
<sequence>MDEYFNVDVGEEFHYEAQHYRKLDERRSALLAGDKAQGKVIHFYPEDEVLRRAGADTAVKPPPLKGPLPARSDMRNILFLVMIFGLAVLLVGFLLLTIASLIGAR</sequence>
<evidence type="ECO:0000313" key="2">
    <source>
        <dbReference type="EMBL" id="GAA4447376.1"/>
    </source>
</evidence>
<keyword evidence="3" id="KW-1185">Reference proteome</keyword>
<accession>A0ABP8MDJ0</accession>
<gene>
    <name evidence="2" type="ORF">GCM10023156_09270</name>
</gene>
<evidence type="ECO:0000313" key="3">
    <source>
        <dbReference type="Proteomes" id="UP001500840"/>
    </source>
</evidence>
<keyword evidence="1" id="KW-0472">Membrane</keyword>
<protein>
    <recommendedName>
        <fullName evidence="4">DUF3592 domain-containing protein</fullName>
    </recommendedName>
</protein>
<organism evidence="2 3">
    <name type="scientific">Novipirellula rosea</name>
    <dbReference type="NCBI Taxonomy" id="1031540"/>
    <lineage>
        <taxon>Bacteria</taxon>
        <taxon>Pseudomonadati</taxon>
        <taxon>Planctomycetota</taxon>
        <taxon>Planctomycetia</taxon>
        <taxon>Pirellulales</taxon>
        <taxon>Pirellulaceae</taxon>
        <taxon>Novipirellula</taxon>
    </lineage>
</organism>
<reference evidence="3" key="1">
    <citation type="journal article" date="2019" name="Int. J. Syst. Evol. Microbiol.">
        <title>The Global Catalogue of Microorganisms (GCM) 10K type strain sequencing project: providing services to taxonomists for standard genome sequencing and annotation.</title>
        <authorList>
            <consortium name="The Broad Institute Genomics Platform"/>
            <consortium name="The Broad Institute Genome Sequencing Center for Infectious Disease"/>
            <person name="Wu L."/>
            <person name="Ma J."/>
        </authorList>
    </citation>
    <scope>NUCLEOTIDE SEQUENCE [LARGE SCALE GENOMIC DNA]</scope>
    <source>
        <strain evidence="3">JCM 17759</strain>
    </source>
</reference>
<name>A0ABP8MDJ0_9BACT</name>
<keyword evidence="1" id="KW-0812">Transmembrane</keyword>
<dbReference type="RefSeq" id="WP_345319877.1">
    <property type="nucleotide sequence ID" value="NZ_BAABGA010000012.1"/>
</dbReference>
<dbReference type="EMBL" id="BAABGA010000012">
    <property type="protein sequence ID" value="GAA4447376.1"/>
    <property type="molecule type" value="Genomic_DNA"/>
</dbReference>